<gene>
    <name evidence="7" type="ORF">skT53_05800</name>
</gene>
<dbReference type="PROSITE" id="PS01124">
    <property type="entry name" value="HTH_ARAC_FAMILY_2"/>
    <property type="match status" value="1"/>
</dbReference>
<organism evidence="7 8">
    <name type="scientific">Effusibacillus dendaii</name>
    <dbReference type="NCBI Taxonomy" id="2743772"/>
    <lineage>
        <taxon>Bacteria</taxon>
        <taxon>Bacillati</taxon>
        <taxon>Bacillota</taxon>
        <taxon>Bacilli</taxon>
        <taxon>Bacillales</taxon>
        <taxon>Alicyclobacillaceae</taxon>
        <taxon>Effusibacillus</taxon>
    </lineage>
</organism>
<dbReference type="InterPro" id="IPR020449">
    <property type="entry name" value="Tscrpt_reg_AraC-type_HTH"/>
</dbReference>
<dbReference type="Gene3D" id="3.40.50.2300">
    <property type="match status" value="1"/>
</dbReference>
<dbReference type="Pfam" id="PF00072">
    <property type="entry name" value="Response_reg"/>
    <property type="match status" value="1"/>
</dbReference>
<feature type="modified residue" description="4-aspartylphosphate" evidence="4">
    <location>
        <position position="54"/>
    </location>
</feature>
<keyword evidence="2 7" id="KW-0238">DNA-binding</keyword>
<evidence type="ECO:0000256" key="2">
    <source>
        <dbReference type="ARBA" id="ARBA00023125"/>
    </source>
</evidence>
<dbReference type="GO" id="GO:0043565">
    <property type="term" value="F:sequence-specific DNA binding"/>
    <property type="evidence" value="ECO:0007669"/>
    <property type="project" value="InterPro"/>
</dbReference>
<evidence type="ECO:0000259" key="5">
    <source>
        <dbReference type="PROSITE" id="PS01124"/>
    </source>
</evidence>
<dbReference type="SMART" id="SM00448">
    <property type="entry name" value="REC"/>
    <property type="match status" value="1"/>
</dbReference>
<protein>
    <submittedName>
        <fullName evidence="7">DNA-binding response regulator</fullName>
    </submittedName>
</protein>
<dbReference type="KEGG" id="eff:skT53_05800"/>
<evidence type="ECO:0000259" key="6">
    <source>
        <dbReference type="PROSITE" id="PS50110"/>
    </source>
</evidence>
<dbReference type="InterPro" id="IPR009057">
    <property type="entry name" value="Homeodomain-like_sf"/>
</dbReference>
<evidence type="ECO:0000313" key="8">
    <source>
        <dbReference type="Proteomes" id="UP000593802"/>
    </source>
</evidence>
<dbReference type="Proteomes" id="UP000593802">
    <property type="component" value="Chromosome"/>
</dbReference>
<dbReference type="InterPro" id="IPR001789">
    <property type="entry name" value="Sig_transdc_resp-reg_receiver"/>
</dbReference>
<evidence type="ECO:0000256" key="1">
    <source>
        <dbReference type="ARBA" id="ARBA00023015"/>
    </source>
</evidence>
<dbReference type="CDD" id="cd17536">
    <property type="entry name" value="REC_YesN-like"/>
    <property type="match status" value="1"/>
</dbReference>
<keyword evidence="8" id="KW-1185">Reference proteome</keyword>
<dbReference type="Pfam" id="PF12833">
    <property type="entry name" value="HTH_18"/>
    <property type="match status" value="1"/>
</dbReference>
<accession>A0A7I8D677</accession>
<dbReference type="PROSITE" id="PS50110">
    <property type="entry name" value="RESPONSE_REGULATORY"/>
    <property type="match status" value="1"/>
</dbReference>
<evidence type="ECO:0000313" key="7">
    <source>
        <dbReference type="EMBL" id="BCJ85595.1"/>
    </source>
</evidence>
<keyword evidence="1" id="KW-0805">Transcription regulation</keyword>
<dbReference type="PANTHER" id="PTHR43280">
    <property type="entry name" value="ARAC-FAMILY TRANSCRIPTIONAL REGULATOR"/>
    <property type="match status" value="1"/>
</dbReference>
<proteinExistence type="predicted"/>
<feature type="domain" description="Response regulatory" evidence="6">
    <location>
        <begin position="2"/>
        <end position="117"/>
    </location>
</feature>
<dbReference type="AlphaFoldDB" id="A0A7I8D677"/>
<dbReference type="InterPro" id="IPR018062">
    <property type="entry name" value="HTH_AraC-typ_CS"/>
</dbReference>
<dbReference type="InterPro" id="IPR018060">
    <property type="entry name" value="HTH_AraC"/>
</dbReference>
<dbReference type="GO" id="GO:0000160">
    <property type="term" value="P:phosphorelay signal transduction system"/>
    <property type="evidence" value="ECO:0007669"/>
    <property type="project" value="InterPro"/>
</dbReference>
<feature type="domain" description="HTH araC/xylS-type" evidence="5">
    <location>
        <begin position="138"/>
        <end position="236"/>
    </location>
</feature>
<dbReference type="PRINTS" id="PR00032">
    <property type="entry name" value="HTHARAC"/>
</dbReference>
<dbReference type="SUPFAM" id="SSF52172">
    <property type="entry name" value="CheY-like"/>
    <property type="match status" value="1"/>
</dbReference>
<name>A0A7I8D677_9BACL</name>
<dbReference type="GO" id="GO:0003700">
    <property type="term" value="F:DNA-binding transcription factor activity"/>
    <property type="evidence" value="ECO:0007669"/>
    <property type="project" value="InterPro"/>
</dbReference>
<evidence type="ECO:0000256" key="4">
    <source>
        <dbReference type="PROSITE-ProRule" id="PRU00169"/>
    </source>
</evidence>
<sequence length="253" mass="29249">MKLMIVDDEQLEREVLTMIIKRHNFGVSQFFEAQNGADAVTLAKQEQMDLVLMDIKMPVMDGLTAAEIIKQEIPHCRVVFLTAYDERDFVDQTIGADDYLLKPAHPEDIRQALIKYIPVVSDANSQYPEMTSEHDDISKTVEYIEQNLHKELNLEILSGFVHLNGQYLSRLFKRKTGFTITQYITMRRLEKAKHLLDHTTHTISEISDKCGFTEPNYFARVFKKNEGVTPSQYQQQAIAARKKKLNSFGRFLM</sequence>
<dbReference type="PROSITE" id="PS00041">
    <property type="entry name" value="HTH_ARAC_FAMILY_1"/>
    <property type="match status" value="1"/>
</dbReference>
<dbReference type="EMBL" id="AP023366">
    <property type="protein sequence ID" value="BCJ85595.1"/>
    <property type="molecule type" value="Genomic_DNA"/>
</dbReference>
<dbReference type="PANTHER" id="PTHR43280:SF2">
    <property type="entry name" value="HTH-TYPE TRANSCRIPTIONAL REGULATOR EXSA"/>
    <property type="match status" value="1"/>
</dbReference>
<evidence type="ECO:0000256" key="3">
    <source>
        <dbReference type="ARBA" id="ARBA00023163"/>
    </source>
</evidence>
<reference evidence="7 8" key="1">
    <citation type="submission" date="2020-08" db="EMBL/GenBank/DDBJ databases">
        <title>Complete Genome Sequence of Effusibacillus dendaii Strain skT53, Isolated from Farmland soil.</title>
        <authorList>
            <person name="Konishi T."/>
            <person name="Kawasaki H."/>
        </authorList>
    </citation>
    <scope>NUCLEOTIDE SEQUENCE [LARGE SCALE GENOMIC DNA]</scope>
    <source>
        <strain evidence="8">skT53</strain>
    </source>
</reference>
<keyword evidence="3" id="KW-0804">Transcription</keyword>
<dbReference type="SUPFAM" id="SSF46689">
    <property type="entry name" value="Homeodomain-like"/>
    <property type="match status" value="2"/>
</dbReference>
<dbReference type="SMART" id="SM00342">
    <property type="entry name" value="HTH_ARAC"/>
    <property type="match status" value="1"/>
</dbReference>
<keyword evidence="4" id="KW-0597">Phosphoprotein</keyword>
<dbReference type="Gene3D" id="1.10.10.60">
    <property type="entry name" value="Homeodomain-like"/>
    <property type="match status" value="2"/>
</dbReference>
<dbReference type="InterPro" id="IPR011006">
    <property type="entry name" value="CheY-like_superfamily"/>
</dbReference>